<proteinExistence type="predicted"/>
<organism evidence="1 2">
    <name type="scientific">Romanomermis culicivorax</name>
    <name type="common">Nematode worm</name>
    <dbReference type="NCBI Taxonomy" id="13658"/>
    <lineage>
        <taxon>Eukaryota</taxon>
        <taxon>Metazoa</taxon>
        <taxon>Ecdysozoa</taxon>
        <taxon>Nematoda</taxon>
        <taxon>Enoplea</taxon>
        <taxon>Dorylaimia</taxon>
        <taxon>Mermithida</taxon>
        <taxon>Mermithoidea</taxon>
        <taxon>Mermithidae</taxon>
        <taxon>Romanomermis</taxon>
    </lineage>
</organism>
<evidence type="ECO:0000313" key="2">
    <source>
        <dbReference type="WBParaSite" id="nRc.2.0.1.t38038-RA"/>
    </source>
</evidence>
<evidence type="ECO:0000313" key="1">
    <source>
        <dbReference type="Proteomes" id="UP000887565"/>
    </source>
</evidence>
<dbReference type="Proteomes" id="UP000887565">
    <property type="component" value="Unplaced"/>
</dbReference>
<name>A0A915KGT6_ROMCU</name>
<dbReference type="WBParaSite" id="nRc.2.0.1.t38038-RA">
    <property type="protein sequence ID" value="nRc.2.0.1.t38038-RA"/>
    <property type="gene ID" value="nRc.2.0.1.g38038"/>
</dbReference>
<dbReference type="AlphaFoldDB" id="A0A915KGT6"/>
<keyword evidence="1" id="KW-1185">Reference proteome</keyword>
<accession>A0A915KGT6</accession>
<sequence>MIIVAGLRGAQLHICYLSLFLDLALKAKLLSLKLIRDGANNLINGLYSWNVVGNSRGNGI</sequence>
<reference evidence="2" key="1">
    <citation type="submission" date="2022-11" db="UniProtKB">
        <authorList>
            <consortium name="WormBaseParasite"/>
        </authorList>
    </citation>
    <scope>IDENTIFICATION</scope>
</reference>
<protein>
    <submittedName>
        <fullName evidence="2">Uncharacterized protein</fullName>
    </submittedName>
</protein>